<protein>
    <submittedName>
        <fullName evidence="1">Uncharacterized protein</fullName>
    </submittedName>
</protein>
<organism evidence="1 2">
    <name type="scientific">Armillaria gallica</name>
    <name type="common">Bulbous honey fungus</name>
    <name type="synonym">Armillaria bulbosa</name>
    <dbReference type="NCBI Taxonomy" id="47427"/>
    <lineage>
        <taxon>Eukaryota</taxon>
        <taxon>Fungi</taxon>
        <taxon>Dikarya</taxon>
        <taxon>Basidiomycota</taxon>
        <taxon>Agaricomycotina</taxon>
        <taxon>Agaricomycetes</taxon>
        <taxon>Agaricomycetidae</taxon>
        <taxon>Agaricales</taxon>
        <taxon>Marasmiineae</taxon>
        <taxon>Physalacriaceae</taxon>
        <taxon>Armillaria</taxon>
    </lineage>
</organism>
<dbReference type="AlphaFoldDB" id="A0A2H3EB46"/>
<evidence type="ECO:0000313" key="1">
    <source>
        <dbReference type="EMBL" id="PBK98587.1"/>
    </source>
</evidence>
<gene>
    <name evidence="1" type="ORF">ARMGADRAFT_1075418</name>
</gene>
<dbReference type="SUPFAM" id="SSF158573">
    <property type="entry name" value="GINS helical bundle-like"/>
    <property type="match status" value="1"/>
</dbReference>
<dbReference type="OrthoDB" id="338231at2759"/>
<dbReference type="InParanoid" id="A0A2H3EB46"/>
<dbReference type="InterPro" id="IPR036224">
    <property type="entry name" value="GINS_bundle-like_dom_sf"/>
</dbReference>
<dbReference type="FunCoup" id="A0A2H3EB46">
    <property type="interactions" value="520"/>
</dbReference>
<dbReference type="CDD" id="cd21692">
    <property type="entry name" value="GINS_B_Sld5"/>
    <property type="match status" value="1"/>
</dbReference>
<reference evidence="2" key="1">
    <citation type="journal article" date="2017" name="Nat. Ecol. Evol.">
        <title>Genome expansion and lineage-specific genetic innovations in the forest pathogenic fungi Armillaria.</title>
        <authorList>
            <person name="Sipos G."/>
            <person name="Prasanna A.N."/>
            <person name="Walter M.C."/>
            <person name="O'Connor E."/>
            <person name="Balint B."/>
            <person name="Krizsan K."/>
            <person name="Kiss B."/>
            <person name="Hess J."/>
            <person name="Varga T."/>
            <person name="Slot J."/>
            <person name="Riley R."/>
            <person name="Boka B."/>
            <person name="Rigling D."/>
            <person name="Barry K."/>
            <person name="Lee J."/>
            <person name="Mihaltcheva S."/>
            <person name="LaButti K."/>
            <person name="Lipzen A."/>
            <person name="Waldron R."/>
            <person name="Moloney N.M."/>
            <person name="Sperisen C."/>
            <person name="Kredics L."/>
            <person name="Vagvoelgyi C."/>
            <person name="Patrignani A."/>
            <person name="Fitzpatrick D."/>
            <person name="Nagy I."/>
            <person name="Doyle S."/>
            <person name="Anderson J.B."/>
            <person name="Grigoriev I.V."/>
            <person name="Gueldener U."/>
            <person name="Muensterkoetter M."/>
            <person name="Nagy L.G."/>
        </authorList>
    </citation>
    <scope>NUCLEOTIDE SEQUENCE [LARGE SCALE GENOMIC DNA]</scope>
    <source>
        <strain evidence="2">Ar21-2</strain>
    </source>
</reference>
<dbReference type="EMBL" id="KZ293648">
    <property type="protein sequence ID" value="PBK98587.1"/>
    <property type="molecule type" value="Genomic_DNA"/>
</dbReference>
<dbReference type="Gene3D" id="1.20.58.1030">
    <property type="match status" value="1"/>
</dbReference>
<dbReference type="Proteomes" id="UP000217790">
    <property type="component" value="Unassembled WGS sequence"/>
</dbReference>
<evidence type="ECO:0000313" key="2">
    <source>
        <dbReference type="Proteomes" id="UP000217790"/>
    </source>
</evidence>
<keyword evidence="2" id="KW-1185">Reference proteome</keyword>
<dbReference type="InterPro" id="IPR031633">
    <property type="entry name" value="SLD5_C"/>
</dbReference>
<accession>A0A2H3EB46</accession>
<name>A0A2H3EB46_ARMGA</name>
<sequence length="216" mass="24613">MDWDDEYTLLATSSKGDALDFLNLDTSATTEAETPLSELIRHWMNERHASSILAAQEQLLGLLLDLHPLTDMVQAPFVAIHLPHKQSIFELCSFKQKWNASSLSRARISGRGSTRQIEKYARFITADAEIQTRLTTAEKAYASRGHNIRVGISTTRRFLSHPWPNKSRAMFAYALKECPLVRLSDRATLTLEKDRLRLVPFYVIEHLVERGDAEFV</sequence>
<dbReference type="STRING" id="47427.A0A2H3EB46"/>
<proteinExistence type="predicted"/>